<comment type="caution">
    <text evidence="1">The sequence shown here is derived from an EMBL/GenBank/DDBJ whole genome shotgun (WGS) entry which is preliminary data.</text>
</comment>
<accession>A0A8S1NE23</accession>
<protein>
    <submittedName>
        <fullName evidence="1">Uncharacterized protein</fullName>
    </submittedName>
</protein>
<dbReference type="EMBL" id="CAJJDM010000090">
    <property type="protein sequence ID" value="CAD8090888.1"/>
    <property type="molecule type" value="Genomic_DNA"/>
</dbReference>
<name>A0A8S1NE23_PARPR</name>
<reference evidence="1" key="1">
    <citation type="submission" date="2021-01" db="EMBL/GenBank/DDBJ databases">
        <authorList>
            <consortium name="Genoscope - CEA"/>
            <person name="William W."/>
        </authorList>
    </citation>
    <scope>NUCLEOTIDE SEQUENCE</scope>
</reference>
<sequence>MKKIDNNIFSILVNLKFRHCVYWKLIRKEVEYNIENSFNISIARFLKNTFQCIHNLSSLIFDTSFLFIIFIQVQLTISVNDLQIGICLNKIFITTQNMQDV</sequence>
<dbReference type="Proteomes" id="UP000688137">
    <property type="component" value="Unassembled WGS sequence"/>
</dbReference>
<evidence type="ECO:0000313" key="1">
    <source>
        <dbReference type="EMBL" id="CAD8090888.1"/>
    </source>
</evidence>
<keyword evidence="2" id="KW-1185">Reference proteome</keyword>
<evidence type="ECO:0000313" key="2">
    <source>
        <dbReference type="Proteomes" id="UP000688137"/>
    </source>
</evidence>
<dbReference type="AlphaFoldDB" id="A0A8S1NE23"/>
<organism evidence="1 2">
    <name type="scientific">Paramecium primaurelia</name>
    <dbReference type="NCBI Taxonomy" id="5886"/>
    <lineage>
        <taxon>Eukaryota</taxon>
        <taxon>Sar</taxon>
        <taxon>Alveolata</taxon>
        <taxon>Ciliophora</taxon>
        <taxon>Intramacronucleata</taxon>
        <taxon>Oligohymenophorea</taxon>
        <taxon>Peniculida</taxon>
        <taxon>Parameciidae</taxon>
        <taxon>Paramecium</taxon>
    </lineage>
</organism>
<proteinExistence type="predicted"/>
<gene>
    <name evidence="1" type="ORF">PPRIM_AZ9-3.1.T0870002</name>
</gene>